<dbReference type="WBParaSite" id="TTAC_0000611901-mRNA-1">
    <property type="protein sequence ID" value="TTAC_0000611901-mRNA-1"/>
    <property type="gene ID" value="TTAC_0000611901"/>
</dbReference>
<keyword evidence="3" id="KW-1185">Reference proteome</keyword>
<evidence type="ECO:0000313" key="4">
    <source>
        <dbReference type="WBParaSite" id="TTAC_0000611901-mRNA-1"/>
    </source>
</evidence>
<feature type="region of interest" description="Disordered" evidence="1">
    <location>
        <begin position="279"/>
        <end position="350"/>
    </location>
</feature>
<sequence>MSFIIIKGNDLFKLVLYASEVEVVLHRNGAKYGSFEQLVNGNTSIYIKDHKKTSNVPHLVVSRQSSSLSDTSLSPSEFDRMININFPQVLAATDDIGFESMRSDATNITSAGLNTLYLQAKSTSTPSLLVEVSLSDSAKKVVNDLERCLQDIGPESGIGISPADLGDYGSAVNPIPTSSNLLAPPPLVSRFTENQCSLNSSLEVEEDGLVEEEDPCQLLVYTTPENRVERQLYSLDGNRRSSFESVYSPPLVSEQVVHEVIHQATPKPTVLLQDDKPEVRPAKEISPPPRIRQRAGGATPPATSVTTSISEIISSPPTETAQPFLDKKERGQKGERSDEETEVSTTRSAATLEKNYAYQIGNQSERSDAKNERSGAIPTVVTVPTASNLRLTTEEKIVPKPRLQNTASRSQRMEAEEDYEWAKKVQQIAQWQADVNLAMQGTSNGAFISSPVEDIAEDEVSDVQRPKPLRRKNLQQASLYQQQRQPNMVTTRTFQYHPKPFNGNKLESMQRLLQPQHHQHDKPCESDRWGDMFSRRLGGPPNQVHNPLSSLRYSQPGNPVRENVTYQVYDSAARNGRPSPPTTQFQPKVSLVVPYPSVVRARSPIHGGEVSTPYARPHLSGYAEALSLATAANNAVAEAFNRRGGIDGEAHESCMPKALNIRLILRAFGM</sequence>
<organism evidence="4">
    <name type="scientific">Hydatigena taeniaeformis</name>
    <name type="common">Feline tapeworm</name>
    <name type="synonym">Taenia taeniaeformis</name>
    <dbReference type="NCBI Taxonomy" id="6205"/>
    <lineage>
        <taxon>Eukaryota</taxon>
        <taxon>Metazoa</taxon>
        <taxon>Spiralia</taxon>
        <taxon>Lophotrochozoa</taxon>
        <taxon>Platyhelminthes</taxon>
        <taxon>Cestoda</taxon>
        <taxon>Eucestoda</taxon>
        <taxon>Cyclophyllidea</taxon>
        <taxon>Taeniidae</taxon>
        <taxon>Hydatigera</taxon>
    </lineage>
</organism>
<accession>A0A0R3WZB2</accession>
<evidence type="ECO:0000313" key="3">
    <source>
        <dbReference type="Proteomes" id="UP000274429"/>
    </source>
</evidence>
<name>A0A0R3WZB2_HYDTA</name>
<proteinExistence type="predicted"/>
<evidence type="ECO:0000313" key="2">
    <source>
        <dbReference type="EMBL" id="VDM30252.1"/>
    </source>
</evidence>
<dbReference type="Proteomes" id="UP000274429">
    <property type="component" value="Unassembled WGS sequence"/>
</dbReference>
<feature type="compositionally biased region" description="Low complexity" evidence="1">
    <location>
        <begin position="303"/>
        <end position="320"/>
    </location>
</feature>
<reference evidence="2 3" key="2">
    <citation type="submission" date="2018-11" db="EMBL/GenBank/DDBJ databases">
        <authorList>
            <consortium name="Pathogen Informatics"/>
        </authorList>
    </citation>
    <scope>NUCLEOTIDE SEQUENCE [LARGE SCALE GENOMIC DNA]</scope>
</reference>
<evidence type="ECO:0000256" key="1">
    <source>
        <dbReference type="SAM" id="MobiDB-lite"/>
    </source>
</evidence>
<feature type="compositionally biased region" description="Basic and acidic residues" evidence="1">
    <location>
        <begin position="325"/>
        <end position="336"/>
    </location>
</feature>
<protein>
    <submittedName>
        <fullName evidence="4">LsmAD domain-containing protein</fullName>
    </submittedName>
</protein>
<dbReference type="EMBL" id="UYWX01020293">
    <property type="protein sequence ID" value="VDM30252.1"/>
    <property type="molecule type" value="Genomic_DNA"/>
</dbReference>
<dbReference type="OrthoDB" id="6270465at2759"/>
<dbReference type="AlphaFoldDB" id="A0A0R3WZB2"/>
<gene>
    <name evidence="2" type="ORF">TTAC_LOCUS6104</name>
</gene>
<reference evidence="4" key="1">
    <citation type="submission" date="2017-02" db="UniProtKB">
        <authorList>
            <consortium name="WormBaseParasite"/>
        </authorList>
    </citation>
    <scope>IDENTIFICATION</scope>
</reference>